<proteinExistence type="predicted"/>
<keyword evidence="3" id="KW-1185">Reference proteome</keyword>
<evidence type="ECO:0000313" key="3">
    <source>
        <dbReference type="Proteomes" id="UP000324222"/>
    </source>
</evidence>
<comment type="caution">
    <text evidence="2">The sequence shown here is derived from an EMBL/GenBank/DDBJ whole genome shotgun (WGS) entry which is preliminary data.</text>
</comment>
<evidence type="ECO:0000256" key="1">
    <source>
        <dbReference type="SAM" id="MobiDB-lite"/>
    </source>
</evidence>
<evidence type="ECO:0000313" key="2">
    <source>
        <dbReference type="EMBL" id="MPC85793.1"/>
    </source>
</evidence>
<protein>
    <submittedName>
        <fullName evidence="2">Uncharacterized protein</fullName>
    </submittedName>
</protein>
<dbReference type="AlphaFoldDB" id="A0A5B7ITU5"/>
<feature type="region of interest" description="Disordered" evidence="1">
    <location>
        <begin position="1"/>
        <end position="61"/>
    </location>
</feature>
<sequence length="61" mass="6615">MGKGFSLPPRNLTSGPPQESKGEKENGKKTAHAHYIQKNTSYPAQNTPTDPCKAARTCTSR</sequence>
<reference evidence="2 3" key="1">
    <citation type="submission" date="2019-05" db="EMBL/GenBank/DDBJ databases">
        <title>Another draft genome of Portunus trituberculatus and its Hox gene families provides insights of decapod evolution.</title>
        <authorList>
            <person name="Jeong J.-H."/>
            <person name="Song I."/>
            <person name="Kim S."/>
            <person name="Choi T."/>
            <person name="Kim D."/>
            <person name="Ryu S."/>
            <person name="Kim W."/>
        </authorList>
    </citation>
    <scope>NUCLEOTIDE SEQUENCE [LARGE SCALE GENOMIC DNA]</scope>
    <source>
        <tissue evidence="2">Muscle</tissue>
    </source>
</reference>
<gene>
    <name evidence="2" type="ORF">E2C01_080588</name>
</gene>
<dbReference type="EMBL" id="VSRR010069584">
    <property type="protein sequence ID" value="MPC85793.1"/>
    <property type="molecule type" value="Genomic_DNA"/>
</dbReference>
<accession>A0A5B7ITU5</accession>
<dbReference type="Proteomes" id="UP000324222">
    <property type="component" value="Unassembled WGS sequence"/>
</dbReference>
<feature type="compositionally biased region" description="Polar residues" evidence="1">
    <location>
        <begin position="37"/>
        <end position="49"/>
    </location>
</feature>
<organism evidence="2 3">
    <name type="scientific">Portunus trituberculatus</name>
    <name type="common">Swimming crab</name>
    <name type="synonym">Neptunus trituberculatus</name>
    <dbReference type="NCBI Taxonomy" id="210409"/>
    <lineage>
        <taxon>Eukaryota</taxon>
        <taxon>Metazoa</taxon>
        <taxon>Ecdysozoa</taxon>
        <taxon>Arthropoda</taxon>
        <taxon>Crustacea</taxon>
        <taxon>Multicrustacea</taxon>
        <taxon>Malacostraca</taxon>
        <taxon>Eumalacostraca</taxon>
        <taxon>Eucarida</taxon>
        <taxon>Decapoda</taxon>
        <taxon>Pleocyemata</taxon>
        <taxon>Brachyura</taxon>
        <taxon>Eubrachyura</taxon>
        <taxon>Portunoidea</taxon>
        <taxon>Portunidae</taxon>
        <taxon>Portuninae</taxon>
        <taxon>Portunus</taxon>
    </lineage>
</organism>
<name>A0A5B7ITU5_PORTR</name>